<organism evidence="2">
    <name type="scientific">candidate division CPR3 bacterium</name>
    <dbReference type="NCBI Taxonomy" id="2268181"/>
    <lineage>
        <taxon>Bacteria</taxon>
        <taxon>Bacteria division CPR3</taxon>
    </lineage>
</organism>
<protein>
    <submittedName>
        <fullName evidence="2">DUF1290 domain-containing protein</fullName>
    </submittedName>
</protein>
<name>A0A7C4R5Q6_UNCC3</name>
<gene>
    <name evidence="2" type="ORF">ENT43_00395</name>
</gene>
<keyword evidence="1" id="KW-0812">Transmembrane</keyword>
<dbReference type="Pfam" id="PF06947">
    <property type="entry name" value="DUF1290"/>
    <property type="match status" value="1"/>
</dbReference>
<dbReference type="InterPro" id="IPR009709">
    <property type="entry name" value="DUF1290"/>
</dbReference>
<comment type="caution">
    <text evidence="2">The sequence shown here is derived from an EMBL/GenBank/DDBJ whole genome shotgun (WGS) entry which is preliminary data.</text>
</comment>
<evidence type="ECO:0000256" key="1">
    <source>
        <dbReference type="SAM" id="Phobius"/>
    </source>
</evidence>
<sequence>MLYAILGIILGIITGALLPLDIPVAYSRYTAVAILAILDSLIGAIVSQTKKEFHVGKFVTGLLFFVFVTAFFVYLGDKLSLDLYLGVIVVFMFRIIQNIGLLRDFYFKKFFKEDKKEEE</sequence>
<dbReference type="AlphaFoldDB" id="A0A7C4R5Q6"/>
<feature type="transmembrane region" description="Helical" evidence="1">
    <location>
        <begin position="81"/>
        <end position="102"/>
    </location>
</feature>
<keyword evidence="1" id="KW-1133">Transmembrane helix</keyword>
<dbReference type="EMBL" id="DSYQ01000001">
    <property type="protein sequence ID" value="HGT70703.1"/>
    <property type="molecule type" value="Genomic_DNA"/>
</dbReference>
<reference evidence="2" key="1">
    <citation type="journal article" date="2020" name="mSystems">
        <title>Genome- and Community-Level Interaction Insights into Carbon Utilization and Element Cycling Functions of Hydrothermarchaeota in Hydrothermal Sediment.</title>
        <authorList>
            <person name="Zhou Z."/>
            <person name="Liu Y."/>
            <person name="Xu W."/>
            <person name="Pan J."/>
            <person name="Luo Z.H."/>
            <person name="Li M."/>
        </authorList>
    </citation>
    <scope>NUCLEOTIDE SEQUENCE [LARGE SCALE GENOMIC DNA]</scope>
    <source>
        <strain evidence="2">SpSt-579</strain>
    </source>
</reference>
<keyword evidence="1" id="KW-0472">Membrane</keyword>
<proteinExistence type="predicted"/>
<evidence type="ECO:0000313" key="2">
    <source>
        <dbReference type="EMBL" id="HGT70703.1"/>
    </source>
</evidence>
<accession>A0A7C4R5Q6</accession>
<feature type="transmembrane region" description="Helical" evidence="1">
    <location>
        <begin position="29"/>
        <end position="46"/>
    </location>
</feature>
<feature type="transmembrane region" description="Helical" evidence="1">
    <location>
        <begin position="58"/>
        <end position="75"/>
    </location>
</feature>